<organism evidence="2 3">
    <name type="scientific">Pacificimonas pallii</name>
    <dbReference type="NCBI Taxonomy" id="2827236"/>
    <lineage>
        <taxon>Bacteria</taxon>
        <taxon>Pseudomonadati</taxon>
        <taxon>Pseudomonadota</taxon>
        <taxon>Alphaproteobacteria</taxon>
        <taxon>Sphingomonadales</taxon>
        <taxon>Sphingosinicellaceae</taxon>
        <taxon>Pacificimonas</taxon>
    </lineage>
</organism>
<dbReference type="RefSeq" id="WP_218444171.1">
    <property type="nucleotide sequence ID" value="NZ_JAGSPA010000001.1"/>
</dbReference>
<evidence type="ECO:0000313" key="2">
    <source>
        <dbReference type="EMBL" id="MBV7255801.1"/>
    </source>
</evidence>
<keyword evidence="3" id="KW-1185">Reference proteome</keyword>
<dbReference type="Pfam" id="PF01564">
    <property type="entry name" value="Spermine_synth"/>
    <property type="match status" value="1"/>
</dbReference>
<evidence type="ECO:0000313" key="3">
    <source>
        <dbReference type="Proteomes" id="UP000722336"/>
    </source>
</evidence>
<dbReference type="Proteomes" id="UP000722336">
    <property type="component" value="Unassembled WGS sequence"/>
</dbReference>
<dbReference type="EMBL" id="JAGSPA010000001">
    <property type="protein sequence ID" value="MBV7255801.1"/>
    <property type="molecule type" value="Genomic_DNA"/>
</dbReference>
<protein>
    <submittedName>
        <fullName evidence="2">Spermidine synthase</fullName>
    </submittedName>
</protein>
<evidence type="ECO:0000256" key="1">
    <source>
        <dbReference type="ARBA" id="ARBA00023115"/>
    </source>
</evidence>
<name>A0ABS6SBU7_9SPHN</name>
<gene>
    <name evidence="2" type="ORF">KCG44_03260</name>
</gene>
<comment type="caution">
    <text evidence="2">The sequence shown here is derived from an EMBL/GenBank/DDBJ whole genome shotgun (WGS) entry which is preliminary data.</text>
</comment>
<keyword evidence="1" id="KW-0620">Polyamine biosynthesis</keyword>
<dbReference type="PANTHER" id="PTHR43317">
    <property type="entry name" value="THERMOSPERMINE SYNTHASE ACAULIS5"/>
    <property type="match status" value="1"/>
</dbReference>
<reference evidence="2 3" key="1">
    <citation type="submission" date="2021-04" db="EMBL/GenBank/DDBJ databases">
        <authorList>
            <person name="Pira H."/>
            <person name="Risdian C."/>
            <person name="Wink J."/>
        </authorList>
    </citation>
    <scope>NUCLEOTIDE SEQUENCE [LARGE SCALE GENOMIC DNA]</scope>
    <source>
        <strain evidence="2 3">WHA3</strain>
    </source>
</reference>
<dbReference type="PANTHER" id="PTHR43317:SF3">
    <property type="entry name" value="BLR2883 PROTEIN"/>
    <property type="match status" value="1"/>
</dbReference>
<sequence>MLERIIIDETELLSGGTLRLVQRGEEFVIMLYRAREGWTELMSSRRGGSEAALATEALKGTAADAHVLIGGLGMGVTLRQALSLVGKKARVVVAELVPEVVQWAKGPMKGVFDGALDDPRVRIVIDDVALVLEDVPEGGASGGARGYDAILLDVDNGPDGLTQAANSGLYSTRGLSRAKKALAPGGVLAIWSANDDPRFTRRLQQVGFAVETSVHRSGARGRGARHIIWLARRAS</sequence>
<accession>A0ABS6SBU7</accession>
<proteinExistence type="predicted"/>